<gene>
    <name evidence="9" type="primary">mprF</name>
    <name evidence="9" type="ORF">D7316_05020</name>
</gene>
<dbReference type="PANTHER" id="PTHR34697:SF2">
    <property type="entry name" value="PHOSPHATIDYLGLYCEROL LYSYLTRANSFERASE"/>
    <property type="match status" value="1"/>
</dbReference>
<feature type="transmembrane region" description="Helical" evidence="7">
    <location>
        <begin position="39"/>
        <end position="63"/>
    </location>
</feature>
<dbReference type="GO" id="GO:0005886">
    <property type="term" value="C:plasma membrane"/>
    <property type="evidence" value="ECO:0007669"/>
    <property type="project" value="UniProtKB-SubCell"/>
</dbReference>
<dbReference type="Pfam" id="PF09924">
    <property type="entry name" value="LPG_synthase_C"/>
    <property type="match status" value="1"/>
</dbReference>
<keyword evidence="9" id="KW-0808">Transferase</keyword>
<accession>A0A3G8JU02</accession>
<keyword evidence="9" id="KW-0012">Acyltransferase</keyword>
<evidence type="ECO:0000313" key="10">
    <source>
        <dbReference type="Proteomes" id="UP000271469"/>
    </source>
</evidence>
<dbReference type="GO" id="GO:0055091">
    <property type="term" value="P:phospholipid homeostasis"/>
    <property type="evidence" value="ECO:0007669"/>
    <property type="project" value="TreeGrafter"/>
</dbReference>
<evidence type="ECO:0000256" key="6">
    <source>
        <dbReference type="SAM" id="MobiDB-lite"/>
    </source>
</evidence>
<dbReference type="InterPro" id="IPR051211">
    <property type="entry name" value="PG_lysyltransferase"/>
</dbReference>
<feature type="region of interest" description="Disordered" evidence="6">
    <location>
        <begin position="1"/>
        <end position="22"/>
    </location>
</feature>
<evidence type="ECO:0000256" key="3">
    <source>
        <dbReference type="ARBA" id="ARBA00022692"/>
    </source>
</evidence>
<feature type="transmembrane region" description="Helical" evidence="7">
    <location>
        <begin position="212"/>
        <end position="230"/>
    </location>
</feature>
<feature type="transmembrane region" description="Helical" evidence="7">
    <location>
        <begin position="103"/>
        <end position="119"/>
    </location>
</feature>
<evidence type="ECO:0000256" key="2">
    <source>
        <dbReference type="ARBA" id="ARBA00022475"/>
    </source>
</evidence>
<dbReference type="EC" id="2.3.2.3" evidence="9"/>
<feature type="transmembrane region" description="Helical" evidence="7">
    <location>
        <begin position="306"/>
        <end position="333"/>
    </location>
</feature>
<dbReference type="InterPro" id="IPR024320">
    <property type="entry name" value="LPG_synthase_C"/>
</dbReference>
<feature type="transmembrane region" description="Helical" evidence="7">
    <location>
        <begin position="161"/>
        <end position="183"/>
    </location>
</feature>
<feature type="transmembrane region" description="Helical" evidence="7">
    <location>
        <begin position="126"/>
        <end position="149"/>
    </location>
</feature>
<feature type="transmembrane region" description="Helical" evidence="7">
    <location>
        <begin position="345"/>
        <end position="363"/>
    </location>
</feature>
<feature type="compositionally biased region" description="Low complexity" evidence="6">
    <location>
        <begin position="1"/>
        <end position="18"/>
    </location>
</feature>
<evidence type="ECO:0000256" key="5">
    <source>
        <dbReference type="ARBA" id="ARBA00023136"/>
    </source>
</evidence>
<feature type="transmembrane region" description="Helical" evidence="7">
    <location>
        <begin position="251"/>
        <end position="269"/>
    </location>
</feature>
<keyword evidence="5 7" id="KW-0472">Membrane</keyword>
<keyword evidence="2" id="KW-1003">Cell membrane</keyword>
<evidence type="ECO:0000256" key="7">
    <source>
        <dbReference type="SAM" id="Phobius"/>
    </source>
</evidence>
<evidence type="ECO:0000259" key="8">
    <source>
        <dbReference type="Pfam" id="PF09924"/>
    </source>
</evidence>
<sequence length="723" mass="78775">MSAPADSPASGSSATAADGTDDTDRGAVVRRLRAFGSTVVRLPFTLALWVVIFGLGLVTGALWDHASHKSWYVDVAFGLPALEENKWWTIVTSSVFEPSPGKYVIALILVAVGIGWAEWRLGTARVAIVAIGGKIGAELLSVLLVWFFSRDFTSWQWVDHMAGTRGTGVITMVVAAVAVASATLRSPWRLRVRVFLGAVVAITFLFEGTFGTVQYVLAALIMLPIGEQWFSTAERGYLPRTRREVRMLGSVGILLIAGANLMVFFFPASGPLGPTDANDESTVSMIVILVINLLIADQLRRGRRWAWWVAVVLGLLNVLLTILVVALVAFTNFDSEGGVTVGTTLLWAVVLAILIPGRFAFAVPWRTRRSGSVDGDPVDRVKELLHSHGGGTMSWMITWPGNEYLFSAAANSVVAYQRHMGTMLALADPVCDEDELRRTIAGFIDHAEKSGKTPCWFSVGAETARIADELGWRSLQIAEDTIVDLPDLAFKGKPWQHVRSAINKSKKENITFRLVVLADEPFSIKSQVRAISEEWVGDKGLPEMGFTLGSVDEAMDPEVRVALAVDDTGSVHGVLSWLPVYGAVGADEERTVRGWTLDVMRRRTDGFGPVIEYLIASSAMAFKDEGAQFISLSGAPLARSDDAAEAERMDRLLDSLGAAMEPFYGFRSLHAFKKKFSPRYEPVFLSFRDESDLPRIGLAISRAYLPDATPTQLVRLAASGGHD</sequence>
<keyword evidence="4 7" id="KW-1133">Transmembrane helix</keyword>
<protein>
    <submittedName>
        <fullName evidence="9">Phosphatidylglycerol lysyltransferase</fullName>
        <ecNumber evidence="9">2.3.2.3</ecNumber>
    </submittedName>
</protein>
<feature type="domain" description="Phosphatidylglycerol lysyltransferase C-terminal" evidence="8">
    <location>
        <begin position="384"/>
        <end position="685"/>
    </location>
</feature>
<dbReference type="EMBL" id="CP033972">
    <property type="protein sequence ID" value="AZG48403.1"/>
    <property type="molecule type" value="Genomic_DNA"/>
</dbReference>
<proteinExistence type="predicted"/>
<evidence type="ECO:0000256" key="1">
    <source>
        <dbReference type="ARBA" id="ARBA00004651"/>
    </source>
</evidence>
<organism evidence="9 10">
    <name type="scientific">Gordonia insulae</name>
    <dbReference type="NCBI Taxonomy" id="2420509"/>
    <lineage>
        <taxon>Bacteria</taxon>
        <taxon>Bacillati</taxon>
        <taxon>Actinomycetota</taxon>
        <taxon>Actinomycetes</taxon>
        <taxon>Mycobacteriales</taxon>
        <taxon>Gordoniaceae</taxon>
        <taxon>Gordonia</taxon>
    </lineage>
</organism>
<dbReference type="Proteomes" id="UP000271469">
    <property type="component" value="Chromosome"/>
</dbReference>
<dbReference type="AlphaFoldDB" id="A0A3G8JU02"/>
<comment type="subcellular location">
    <subcellularLocation>
        <location evidence="1">Cell membrane</location>
        <topology evidence="1">Multi-pass membrane protein</topology>
    </subcellularLocation>
</comment>
<dbReference type="RefSeq" id="WP_124710613.1">
    <property type="nucleotide sequence ID" value="NZ_CP033972.1"/>
</dbReference>
<keyword evidence="10" id="KW-1185">Reference proteome</keyword>
<evidence type="ECO:0000256" key="4">
    <source>
        <dbReference type="ARBA" id="ARBA00022989"/>
    </source>
</evidence>
<dbReference type="KEGG" id="gom:D7316_05020"/>
<evidence type="ECO:0000313" key="9">
    <source>
        <dbReference type="EMBL" id="AZG48403.1"/>
    </source>
</evidence>
<reference evidence="9 10" key="1">
    <citation type="submission" date="2018-11" db="EMBL/GenBank/DDBJ databases">
        <title>Gordonia insulae sp. nov., isolated from an island soil.</title>
        <authorList>
            <person name="Kim Y.S."/>
            <person name="Kim S.B."/>
        </authorList>
    </citation>
    <scope>NUCLEOTIDE SEQUENCE [LARGE SCALE GENOMIC DNA]</scope>
    <source>
        <strain evidence="9 10">MMS17-SY073</strain>
    </source>
</reference>
<feature type="transmembrane region" description="Helical" evidence="7">
    <location>
        <begin position="190"/>
        <end position="206"/>
    </location>
</feature>
<dbReference type="OrthoDB" id="594838at2"/>
<name>A0A3G8JU02_9ACTN</name>
<dbReference type="PANTHER" id="PTHR34697">
    <property type="entry name" value="PHOSPHATIDYLGLYCEROL LYSYLTRANSFERASE"/>
    <property type="match status" value="1"/>
</dbReference>
<dbReference type="GO" id="GO:0050071">
    <property type="term" value="F:phosphatidylglycerol lysyltransferase activity"/>
    <property type="evidence" value="ECO:0007669"/>
    <property type="project" value="UniProtKB-EC"/>
</dbReference>
<feature type="transmembrane region" description="Helical" evidence="7">
    <location>
        <begin position="281"/>
        <end position="299"/>
    </location>
</feature>
<keyword evidence="3 7" id="KW-0812">Transmembrane</keyword>